<dbReference type="EMBL" id="CP045921">
    <property type="protein sequence ID" value="QHN43328.1"/>
    <property type="molecule type" value="Genomic_DNA"/>
</dbReference>
<feature type="transmembrane region" description="Helical" evidence="1">
    <location>
        <begin position="149"/>
        <end position="172"/>
    </location>
</feature>
<feature type="transmembrane region" description="Helical" evidence="1">
    <location>
        <begin position="118"/>
        <end position="137"/>
    </location>
</feature>
<dbReference type="InterPro" id="IPR018580">
    <property type="entry name" value="Uncharacterised_YfhO"/>
</dbReference>
<keyword evidence="1" id="KW-1133">Transmembrane helix</keyword>
<feature type="transmembrane region" description="Helical" evidence="1">
    <location>
        <begin position="474"/>
        <end position="493"/>
    </location>
</feature>
<feature type="transmembrane region" description="Helical" evidence="1">
    <location>
        <begin position="446"/>
        <end position="467"/>
    </location>
</feature>
<dbReference type="AlphaFoldDB" id="A0A857MMK5"/>
<sequence>MWKRYKRDIYALLVIVICIVLANSISIFLTNPNPVLKRSGLPLMGQTDYTRYIDGDNTIDPNDGYTKQALGTAAARQVQAGDMPYWNHDEGIGFPLLANAQSAALFPLTLLLTVQGGFLLFQLALELIAGVGMYLFLRKLELDRRASTVGGVLFGLCGTFAWLANAVCNPVAFLPWMLLGIEYLRNGTARTRHPLCIGVIFSLSLALSLYAGFPETAYLNGLFVLGWALVRTVGLEGSRWRYYMNLGLSGCVGLLLAAPAIVPFVQTLSVSHLGVHDGEALKHAGLSWAGLPMMFVPYVYGAMSDAGSIELLGTWFSIGGYVTFAALLLALLGMFATKYPRAVRVFLVVWAVVVTARIFAAPLITDILSVLPAMKETAVYRYLTPTVVCAVVILAAMALDHVAHRGVSRKMRYTFGAGTATFVIVIALIVWSQIPGNTDTTNYKRWLILSVGIAGVVVGAISYLVYAPRRHRRIALALVTVVVIAEAVVLFAIPQLAATKRPAQVEDGAVQFLRTNLDQQRFISFGPIQANYGSYFGIAQVNNNDLPVPTLWADHITNKLAPEAGDPVNFTGVYSTDLAKHPPIQEFLANIDEYRKIGVKYAVFGENGITEAQAASAGLVRVYDRNTVWVYELPHPAPYAESDLCTIQAQTRDQMTAYCHEAGTLVRRELFYPGWQATVDGHQVDIQQESDIFQKISLPKGESKITFYYAPPNIVWSWILCACACGILIGTLLWRRLR</sequence>
<proteinExistence type="predicted"/>
<feature type="transmembrane region" description="Helical" evidence="1">
    <location>
        <begin position="312"/>
        <end position="333"/>
    </location>
</feature>
<evidence type="ECO:0000313" key="3">
    <source>
        <dbReference type="Proteomes" id="UP001059824"/>
    </source>
</evidence>
<dbReference type="Proteomes" id="UP001059824">
    <property type="component" value="Chromosome"/>
</dbReference>
<evidence type="ECO:0000313" key="2">
    <source>
        <dbReference type="EMBL" id="QHN43328.1"/>
    </source>
</evidence>
<evidence type="ECO:0000256" key="1">
    <source>
        <dbReference type="SAM" id="Phobius"/>
    </source>
</evidence>
<feature type="transmembrane region" description="Helical" evidence="1">
    <location>
        <begin position="715"/>
        <end position="734"/>
    </location>
</feature>
<feature type="transmembrane region" description="Helical" evidence="1">
    <location>
        <begin position="411"/>
        <end position="434"/>
    </location>
</feature>
<keyword evidence="3" id="KW-1185">Reference proteome</keyword>
<keyword evidence="1" id="KW-0812">Transmembrane</keyword>
<feature type="transmembrane region" description="Helical" evidence="1">
    <location>
        <begin position="246"/>
        <end position="268"/>
    </location>
</feature>
<dbReference type="RefSeq" id="WP_260763395.1">
    <property type="nucleotide sequence ID" value="NZ_CP045921.1"/>
</dbReference>
<dbReference type="PANTHER" id="PTHR38454">
    <property type="entry name" value="INTEGRAL MEMBRANE PROTEIN-RELATED"/>
    <property type="match status" value="1"/>
</dbReference>
<dbReference type="PANTHER" id="PTHR38454:SF1">
    <property type="entry name" value="INTEGRAL MEMBRANE PROTEIN"/>
    <property type="match status" value="1"/>
</dbReference>
<organism evidence="2 3">
    <name type="scientific">Candidatus Mycosynbacter amalyticus</name>
    <dbReference type="NCBI Taxonomy" id="2665156"/>
    <lineage>
        <taxon>Bacteria</taxon>
        <taxon>Candidatus Saccharimonadota</taxon>
        <taxon>Candidatus Saccharimonadota incertae sedis</taxon>
        <taxon>Candidatus Mycosynbacter</taxon>
    </lineage>
</organism>
<feature type="transmembrane region" description="Helical" evidence="1">
    <location>
        <begin position="192"/>
        <end position="210"/>
    </location>
</feature>
<keyword evidence="1" id="KW-0472">Membrane</keyword>
<reference evidence="2" key="1">
    <citation type="journal article" date="2021" name="Nat. Microbiol.">
        <title>Cocultivation of an ultrasmall environmental parasitic bacterium with lytic ability against bacteria associated with wastewater foams.</title>
        <authorList>
            <person name="Batinovic S."/>
            <person name="Rose J.J.A."/>
            <person name="Ratcliffe J."/>
            <person name="Seviour R.J."/>
            <person name="Petrovski S."/>
        </authorList>
    </citation>
    <scope>NUCLEOTIDE SEQUENCE</scope>
    <source>
        <strain evidence="2">JR1</strain>
    </source>
</reference>
<name>A0A857MMK5_9BACT</name>
<feature type="transmembrane region" description="Helical" evidence="1">
    <location>
        <begin position="345"/>
        <end position="364"/>
    </location>
</feature>
<dbReference type="Pfam" id="PF09586">
    <property type="entry name" value="YfhO"/>
    <property type="match status" value="1"/>
</dbReference>
<dbReference type="KEGG" id="mama:GII36_05780"/>
<gene>
    <name evidence="2" type="ORF">GII36_05780</name>
</gene>
<protein>
    <submittedName>
        <fullName evidence="2">YfhO family protein</fullName>
    </submittedName>
</protein>
<accession>A0A857MMK5</accession>
<feature type="transmembrane region" description="Helical" evidence="1">
    <location>
        <begin position="379"/>
        <end position="399"/>
    </location>
</feature>
<feature type="transmembrane region" description="Helical" evidence="1">
    <location>
        <begin position="9"/>
        <end position="29"/>
    </location>
</feature>
<feature type="transmembrane region" description="Helical" evidence="1">
    <location>
        <begin position="217"/>
        <end position="234"/>
    </location>
</feature>